<name>X1RNL0_9ZZZZ</name>
<reference evidence="2" key="1">
    <citation type="journal article" date="2014" name="Front. Microbiol.">
        <title>High frequency of phylogenetically diverse reductive dehalogenase-homologous genes in deep subseafloor sedimentary metagenomes.</title>
        <authorList>
            <person name="Kawai M."/>
            <person name="Futagami T."/>
            <person name="Toyoda A."/>
            <person name="Takaki Y."/>
            <person name="Nishi S."/>
            <person name="Hori S."/>
            <person name="Arai W."/>
            <person name="Tsubouchi T."/>
            <person name="Morono Y."/>
            <person name="Uchiyama I."/>
            <person name="Ito T."/>
            <person name="Fujiyama A."/>
            <person name="Inagaki F."/>
            <person name="Takami H."/>
        </authorList>
    </citation>
    <scope>NUCLEOTIDE SEQUENCE</scope>
    <source>
        <strain evidence="2">Expedition CK06-06</strain>
    </source>
</reference>
<dbReference type="InterPro" id="IPR007842">
    <property type="entry name" value="HEPN_dom"/>
</dbReference>
<dbReference type="Gene3D" id="1.20.120.330">
    <property type="entry name" value="Nucleotidyltransferases domain 2"/>
    <property type="match status" value="1"/>
</dbReference>
<organism evidence="2">
    <name type="scientific">marine sediment metagenome</name>
    <dbReference type="NCBI Taxonomy" id="412755"/>
    <lineage>
        <taxon>unclassified sequences</taxon>
        <taxon>metagenomes</taxon>
        <taxon>ecological metagenomes</taxon>
    </lineage>
</organism>
<protein>
    <recommendedName>
        <fullName evidence="1">HEPN domain-containing protein</fullName>
    </recommendedName>
</protein>
<gene>
    <name evidence="2" type="ORF">S12H4_02015</name>
</gene>
<comment type="caution">
    <text evidence="2">The sequence shown here is derived from an EMBL/GenBank/DDBJ whole genome shotgun (WGS) entry which is preliminary data.</text>
</comment>
<dbReference type="Pfam" id="PF05168">
    <property type="entry name" value="HEPN"/>
    <property type="match status" value="1"/>
</dbReference>
<dbReference type="PROSITE" id="PS50910">
    <property type="entry name" value="HEPN"/>
    <property type="match status" value="1"/>
</dbReference>
<feature type="domain" description="HEPN" evidence="1">
    <location>
        <begin position="12"/>
        <end position="125"/>
    </location>
</feature>
<dbReference type="AlphaFoldDB" id="X1RNL0"/>
<evidence type="ECO:0000313" key="2">
    <source>
        <dbReference type="EMBL" id="GAI64755.1"/>
    </source>
</evidence>
<dbReference type="SUPFAM" id="SSF81593">
    <property type="entry name" value="Nucleotidyltransferase substrate binding subunit/domain"/>
    <property type="match status" value="1"/>
</dbReference>
<proteinExistence type="predicted"/>
<sequence length="133" mass="15381">MIKISKISLRWLRQAESDLNAAKNSMNSKNYDWSCFQSQQAAEKCLKAFLYNRGYTSIITHSLKELVMEAEKREQLFSKIKLGAKYLDMFYIPTRYPNGLAGNLAPFEFYEEEDAKKCIGYAESILTTVKKLI</sequence>
<dbReference type="EMBL" id="BARW01000455">
    <property type="protein sequence ID" value="GAI64755.1"/>
    <property type="molecule type" value="Genomic_DNA"/>
</dbReference>
<accession>X1RNL0</accession>
<dbReference type="SMART" id="SM00748">
    <property type="entry name" value="HEPN"/>
    <property type="match status" value="1"/>
</dbReference>
<evidence type="ECO:0000259" key="1">
    <source>
        <dbReference type="PROSITE" id="PS50910"/>
    </source>
</evidence>